<organism evidence="1 2">
    <name type="scientific">Acidithiobacillus caldus (strain ATCC 51756 / DSM 8584 / KU)</name>
    <dbReference type="NCBI Taxonomy" id="637389"/>
    <lineage>
        <taxon>Bacteria</taxon>
        <taxon>Pseudomonadati</taxon>
        <taxon>Pseudomonadota</taxon>
        <taxon>Acidithiobacillia</taxon>
        <taxon>Acidithiobacillales</taxon>
        <taxon>Acidithiobacillaceae</taxon>
        <taxon>Acidithiobacillus</taxon>
    </lineage>
</organism>
<protein>
    <submittedName>
        <fullName evidence="1">Uncharacterized protein</fullName>
    </submittedName>
</protein>
<evidence type="ECO:0000313" key="1">
    <source>
        <dbReference type="EMBL" id="AIA56150.1"/>
    </source>
</evidence>
<dbReference type="Proteomes" id="UP000005522">
    <property type="component" value="Chromosome"/>
</dbReference>
<sequence>MLNRGEVAAQEGIALPLLAQGRGQAGLSRLPLPTDALQPFAENAVVGLHHSGKAQIGEGILVRAADPGAIGQPRELLQTGKEHGGVALEDPATASGKQGVATEKQVLPVKGEMIECVSRHLQHPDLTPIDVGGPLAKGVGACGNGAIAGAVHGTAVGGGQLRYAANVVGVVMGTQNGAGTQTTAGQLGGYGCGSAGIDDPDCGFLRQGEQIDIIVAKCRDEGQGHVWAVPLLQGKMPSMISTQDGAHA</sequence>
<dbReference type="AlphaFoldDB" id="A0A059ZX86"/>
<dbReference type="KEGG" id="acz:Acaty_c2297"/>
<reference evidence="1 2" key="1">
    <citation type="journal article" date="2009" name="J. Bacteriol.">
        <title>Draft genome sequence of the extremely acidophilic bacterium Acidithiobacillus caldus ATCC 51756 reveals metabolic versatility in the genus Acidithiobacillus.</title>
        <authorList>
            <person name="Valdes J."/>
            <person name="Quatrini R."/>
            <person name="Hallberg K."/>
            <person name="Dopson M."/>
            <person name="Valenzuela P.D."/>
            <person name="Holmes D.S."/>
        </authorList>
    </citation>
    <scope>NUCLEOTIDE SEQUENCE [LARGE SCALE GENOMIC DNA]</scope>
    <source>
        <strain evidence="2">ATCC 51756 / DSM 8584 / KU</strain>
    </source>
</reference>
<dbReference type="EMBL" id="CP005986">
    <property type="protein sequence ID" value="AIA56150.1"/>
    <property type="molecule type" value="Genomic_DNA"/>
</dbReference>
<gene>
    <name evidence="1" type="ORF">Acaty_c2297</name>
</gene>
<proteinExistence type="predicted"/>
<accession>A0A059ZX86</accession>
<name>A0A059ZX86_ACICK</name>
<dbReference type="HOGENOM" id="CLU_1145289_0_0_6"/>
<evidence type="ECO:0000313" key="2">
    <source>
        <dbReference type="Proteomes" id="UP000005522"/>
    </source>
</evidence>